<evidence type="ECO:0000313" key="6">
    <source>
        <dbReference type="Proteomes" id="UP000475325"/>
    </source>
</evidence>
<dbReference type="CDD" id="cd02440">
    <property type="entry name" value="AdoMet_MTases"/>
    <property type="match status" value="1"/>
</dbReference>
<evidence type="ECO:0000256" key="4">
    <source>
        <dbReference type="HAMAP-Rule" id="MF_03191"/>
    </source>
</evidence>
<dbReference type="AlphaFoldDB" id="A0A7C8J1P8"/>
<keyword evidence="3 4" id="KW-0949">S-adenosyl-L-methionine</keyword>
<gene>
    <name evidence="4 5" type="primary">COQ5</name>
    <name evidence="5" type="ORF">TWF102_000708</name>
</gene>
<organism evidence="5 6">
    <name type="scientific">Orbilia oligospora</name>
    <name type="common">Nematode-trapping fungus</name>
    <name type="synonym">Arthrobotrys oligospora</name>
    <dbReference type="NCBI Taxonomy" id="2813651"/>
    <lineage>
        <taxon>Eukaryota</taxon>
        <taxon>Fungi</taxon>
        <taxon>Dikarya</taxon>
        <taxon>Ascomycota</taxon>
        <taxon>Pezizomycotina</taxon>
        <taxon>Orbiliomycetes</taxon>
        <taxon>Orbiliales</taxon>
        <taxon>Orbiliaceae</taxon>
        <taxon>Orbilia</taxon>
    </lineage>
</organism>
<evidence type="ECO:0000256" key="3">
    <source>
        <dbReference type="ARBA" id="ARBA00022691"/>
    </source>
</evidence>
<dbReference type="Proteomes" id="UP000475325">
    <property type="component" value="Unassembled WGS sequence"/>
</dbReference>
<dbReference type="InterPro" id="IPR004033">
    <property type="entry name" value="UbiE/COQ5_MeTrFase"/>
</dbReference>
<dbReference type="Gene3D" id="3.40.50.150">
    <property type="entry name" value="Vaccinia Virus protein VP39"/>
    <property type="match status" value="1"/>
</dbReference>
<comment type="function">
    <text evidence="4">Methyltransferase required for the conversion of 2-polyprenyl-6-methoxy-1,4-benzoquinol (DDMQH2) to 2-polyprenyl-3-methyl-6-methoxy-1,4-benzoquinol (DMQH2).</text>
</comment>
<keyword evidence="1 4" id="KW-0489">Methyltransferase</keyword>
<reference evidence="5 6" key="1">
    <citation type="submission" date="2019-06" db="EMBL/GenBank/DDBJ databases">
        <authorList>
            <person name="Palmer J.M."/>
        </authorList>
    </citation>
    <scope>NUCLEOTIDE SEQUENCE [LARGE SCALE GENOMIC DNA]</scope>
    <source>
        <strain evidence="5 6">TWF102</strain>
    </source>
</reference>
<feature type="binding site" evidence="4">
    <location>
        <position position="141"/>
    </location>
    <ligand>
        <name>S-adenosyl-L-methionine</name>
        <dbReference type="ChEBI" id="CHEBI:59789"/>
    </ligand>
</feature>
<dbReference type="Pfam" id="PF01209">
    <property type="entry name" value="Ubie_methyltran"/>
    <property type="match status" value="1"/>
</dbReference>
<evidence type="ECO:0000313" key="5">
    <source>
        <dbReference type="EMBL" id="KAF3083504.1"/>
    </source>
</evidence>
<dbReference type="PROSITE" id="PS01184">
    <property type="entry name" value="UBIE_2"/>
    <property type="match status" value="1"/>
</dbReference>
<dbReference type="NCBIfam" id="TIGR01934">
    <property type="entry name" value="MenG_MenH_UbiE"/>
    <property type="match status" value="1"/>
</dbReference>
<dbReference type="PROSITE" id="PS01183">
    <property type="entry name" value="UBIE_1"/>
    <property type="match status" value="1"/>
</dbReference>
<keyword evidence="4" id="KW-0472">Membrane</keyword>
<proteinExistence type="inferred from homology"/>
<dbReference type="UniPathway" id="UPA00232"/>
<comment type="subunit">
    <text evidence="4">Component of a multi-subunit COQ enzyme complex, composed of at least COQ3, COQ4, COQ5, COQ6, COQ7 and COQ9.</text>
</comment>
<evidence type="ECO:0000256" key="1">
    <source>
        <dbReference type="ARBA" id="ARBA00022603"/>
    </source>
</evidence>
<dbReference type="SUPFAM" id="SSF53335">
    <property type="entry name" value="S-adenosyl-L-methionine-dependent methyltransferases"/>
    <property type="match status" value="1"/>
</dbReference>
<dbReference type="GO" id="GO:0008425">
    <property type="term" value="F:2-methoxy-6-polyprenyl-1,4-benzoquinol methyltransferase activity"/>
    <property type="evidence" value="ECO:0007669"/>
    <property type="project" value="UniProtKB-UniRule"/>
</dbReference>
<feature type="binding site" evidence="4">
    <location>
        <begin position="174"/>
        <end position="175"/>
    </location>
    <ligand>
        <name>S-adenosyl-L-methionine</name>
        <dbReference type="ChEBI" id="CHEBI:59789"/>
    </ligand>
</feature>
<comment type="caution">
    <text evidence="4">Lacks conserved residue(s) required for the propagation of feature annotation.</text>
</comment>
<name>A0A7C8J1P8_ORBOL</name>
<feature type="binding site" evidence="4">
    <location>
        <position position="115"/>
    </location>
    <ligand>
        <name>S-adenosyl-L-methionine</name>
        <dbReference type="ChEBI" id="CHEBI:59789"/>
    </ligand>
</feature>
<protein>
    <recommendedName>
        <fullName evidence="4">2-methoxy-6-polyprenyl-1,4-benzoquinol methylase, mitochondrial</fullName>
        <ecNumber evidence="4">2.1.1.201</ecNumber>
    </recommendedName>
    <alternativeName>
        <fullName evidence="4">Ubiquinone biosynthesis methyltransferase COQ5</fullName>
    </alternativeName>
</protein>
<keyword evidence="4" id="KW-0831">Ubiquinone biosynthesis</keyword>
<comment type="catalytic activity">
    <reaction evidence="4">
        <text>a 2-methoxy-6-(all-trans-polyprenyl)benzene-1,4-diol + S-adenosyl-L-methionine = a 5-methoxy-2-methyl-3-(all-trans-polyprenyl)benzene-1,4-diol + S-adenosyl-L-homocysteine + H(+)</text>
        <dbReference type="Rhea" id="RHEA:28286"/>
        <dbReference type="Rhea" id="RHEA-COMP:10858"/>
        <dbReference type="Rhea" id="RHEA-COMP:10859"/>
        <dbReference type="ChEBI" id="CHEBI:15378"/>
        <dbReference type="ChEBI" id="CHEBI:57856"/>
        <dbReference type="ChEBI" id="CHEBI:59789"/>
        <dbReference type="ChEBI" id="CHEBI:84166"/>
        <dbReference type="ChEBI" id="CHEBI:84167"/>
        <dbReference type="EC" id="2.1.1.201"/>
    </reaction>
</comment>
<comment type="caution">
    <text evidence="5">The sequence shown here is derived from an EMBL/GenBank/DDBJ whole genome shotgun (WGS) entry which is preliminary data.</text>
</comment>
<dbReference type="InterPro" id="IPR023576">
    <property type="entry name" value="UbiE/COQ5_MeTrFase_CS"/>
</dbReference>
<comment type="subcellular location">
    <subcellularLocation>
        <location evidence="4">Mitochondrion inner membrane</location>
        <topology evidence="4">Peripheral membrane protein</topology>
        <orientation evidence="4">Matrix side</orientation>
    </subcellularLocation>
</comment>
<keyword evidence="2 4" id="KW-0808">Transferase</keyword>
<dbReference type="EC" id="2.1.1.201" evidence="4"/>
<dbReference type="PANTHER" id="PTHR43591:SF24">
    <property type="entry name" value="2-METHOXY-6-POLYPRENYL-1,4-BENZOQUINOL METHYLASE, MITOCHONDRIAL"/>
    <property type="match status" value="1"/>
</dbReference>
<dbReference type="PANTHER" id="PTHR43591">
    <property type="entry name" value="METHYLTRANSFERASE"/>
    <property type="match status" value="1"/>
</dbReference>
<dbReference type="InterPro" id="IPR029063">
    <property type="entry name" value="SAM-dependent_MTases_sf"/>
</dbReference>
<dbReference type="GO" id="GO:0031314">
    <property type="term" value="C:extrinsic component of mitochondrial inner membrane"/>
    <property type="evidence" value="ECO:0007669"/>
    <property type="project" value="UniProtKB-UniRule"/>
</dbReference>
<comment type="similarity">
    <text evidence="4">Belongs to the class I-like SAM-binding methyltransferase superfamily. MenG/UbiE family.</text>
</comment>
<dbReference type="PROSITE" id="PS51608">
    <property type="entry name" value="SAM_MT_UBIE"/>
    <property type="match status" value="1"/>
</dbReference>
<dbReference type="GO" id="GO:0032259">
    <property type="term" value="P:methylation"/>
    <property type="evidence" value="ECO:0007669"/>
    <property type="project" value="UniProtKB-KW"/>
</dbReference>
<sequence>MSVRGVGRVLRLRPTRASALLQQSRCFSSSGVRLQDQKAGEPTTHFGFQNVAESMKESKVRDVFNSVAKNYDTMNDVMSFGIHRIWKDQFVQQLNPGKKSIFSEPMTILDLAGGTGDIAFRMLDHARTVNGDPETKVKVVDINEEMLKEGMRRAHTLGYRTEGEDAPISFLVQNGETLEAIPDNSIDLLTIAFGIRNFTNKEKALSTAHRVLKKGGVFSCLEFSKVDNFVLDQIYRRYSFSVIPMMGQLIAGDRDSYQYLVESIIKFPSQKDFAGMIRDAGFQLAGKGWQDLTFGVAAIHTGVKLLQVMWIVNINYRLIGL</sequence>
<dbReference type="EMBL" id="WIQW01000106">
    <property type="protein sequence ID" value="KAF3083504.1"/>
    <property type="molecule type" value="Genomic_DNA"/>
</dbReference>
<evidence type="ECO:0000256" key="2">
    <source>
        <dbReference type="ARBA" id="ARBA00022679"/>
    </source>
</evidence>
<accession>A0A7C8J1P8</accession>
<dbReference type="HAMAP" id="MF_01813">
    <property type="entry name" value="MenG_UbiE_methyltr"/>
    <property type="match status" value="1"/>
</dbReference>
<keyword evidence="4" id="KW-0999">Mitochondrion inner membrane</keyword>
<keyword evidence="4" id="KW-0496">Mitochondrion</keyword>
<comment type="pathway">
    <text evidence="4">Cofactor biosynthesis; ubiquinone biosynthesis.</text>
</comment>